<dbReference type="Proteomes" id="UP000050640">
    <property type="component" value="Unplaced"/>
</dbReference>
<evidence type="ECO:0000256" key="5">
    <source>
        <dbReference type="SAM" id="Phobius"/>
    </source>
</evidence>
<feature type="transmembrane region" description="Helical" evidence="5">
    <location>
        <begin position="180"/>
        <end position="208"/>
    </location>
</feature>
<accession>A0A0R3RH07</accession>
<feature type="transmembrane region" description="Helical" evidence="5">
    <location>
        <begin position="106"/>
        <end position="126"/>
    </location>
</feature>
<comment type="subcellular location">
    <subcellularLocation>
        <location evidence="1">Membrane</location>
        <topology evidence="1">Multi-pass membrane protein</topology>
    </subcellularLocation>
</comment>
<keyword evidence="2 5" id="KW-0812">Transmembrane</keyword>
<dbReference type="SUPFAM" id="SSF103473">
    <property type="entry name" value="MFS general substrate transporter"/>
    <property type="match status" value="1"/>
</dbReference>
<feature type="transmembrane region" description="Helical" evidence="5">
    <location>
        <begin position="73"/>
        <end position="94"/>
    </location>
</feature>
<feature type="transmembrane region" description="Helical" evidence="5">
    <location>
        <begin position="250"/>
        <end position="269"/>
    </location>
</feature>
<sequence>YLRDTPRWLIRKGRGKQAAKAVIYIKKWDKKVTSEEAKQITHSIEKSIQEEIENSNKVKRNYYFYHLFTDRKLGSYTIVFSVSLFSASLISYGIAYNMDALAGTVYANVIILGVTRYSINIIAATLEFTIRRVGRRLLHCVSAGFIMLLVGVIFIIYLFAWHQMKEYKTIMKAGGQGDPVIYVLITFTRYASLLASAMCTELFVLNCVQPTELFPTPVRSAGIAFIQLFNRLGTIISPLIFIPAKHWPPAPFFLMFITSAADFLLYIFIVPETRGKKLPDHMPNKESEEQELAAYKSVLCTTNNLPSFKNIHTIKLNAP</sequence>
<dbReference type="GO" id="GO:0016020">
    <property type="term" value="C:membrane"/>
    <property type="evidence" value="ECO:0007669"/>
    <property type="project" value="UniProtKB-SubCell"/>
</dbReference>
<evidence type="ECO:0000256" key="3">
    <source>
        <dbReference type="ARBA" id="ARBA00022989"/>
    </source>
</evidence>
<name>A0A0R3RH07_9BILA</name>
<reference evidence="7" key="1">
    <citation type="submission" date="2017-02" db="UniProtKB">
        <authorList>
            <consortium name="WormBaseParasite"/>
        </authorList>
    </citation>
    <scope>IDENTIFICATION</scope>
</reference>
<dbReference type="STRING" id="1147741.A0A0R3RH07"/>
<feature type="transmembrane region" description="Helical" evidence="5">
    <location>
        <begin position="138"/>
        <end position="160"/>
    </location>
</feature>
<dbReference type="InterPro" id="IPR036259">
    <property type="entry name" value="MFS_trans_sf"/>
</dbReference>
<dbReference type="Pfam" id="PF00083">
    <property type="entry name" value="Sugar_tr"/>
    <property type="match status" value="1"/>
</dbReference>
<dbReference type="InterPro" id="IPR005828">
    <property type="entry name" value="MFS_sugar_transport-like"/>
</dbReference>
<keyword evidence="3 5" id="KW-1133">Transmembrane helix</keyword>
<protein>
    <submittedName>
        <fullName evidence="7">MFS domain-containing protein</fullName>
    </submittedName>
</protein>
<dbReference type="WBParaSite" id="EEL_0000071001-mRNA-1">
    <property type="protein sequence ID" value="EEL_0000071001-mRNA-1"/>
    <property type="gene ID" value="EEL_0000071001"/>
</dbReference>
<dbReference type="AlphaFoldDB" id="A0A0R3RH07"/>
<organism evidence="6 7">
    <name type="scientific">Elaeophora elaphi</name>
    <dbReference type="NCBI Taxonomy" id="1147741"/>
    <lineage>
        <taxon>Eukaryota</taxon>
        <taxon>Metazoa</taxon>
        <taxon>Ecdysozoa</taxon>
        <taxon>Nematoda</taxon>
        <taxon>Chromadorea</taxon>
        <taxon>Rhabditida</taxon>
        <taxon>Spirurina</taxon>
        <taxon>Spiruromorpha</taxon>
        <taxon>Filarioidea</taxon>
        <taxon>Onchocercidae</taxon>
        <taxon>Elaeophora</taxon>
    </lineage>
</organism>
<evidence type="ECO:0000256" key="4">
    <source>
        <dbReference type="ARBA" id="ARBA00023136"/>
    </source>
</evidence>
<dbReference type="GO" id="GO:0022857">
    <property type="term" value="F:transmembrane transporter activity"/>
    <property type="evidence" value="ECO:0007669"/>
    <property type="project" value="InterPro"/>
</dbReference>
<evidence type="ECO:0000313" key="6">
    <source>
        <dbReference type="Proteomes" id="UP000050640"/>
    </source>
</evidence>
<proteinExistence type="predicted"/>
<dbReference type="Gene3D" id="1.20.1250.20">
    <property type="entry name" value="MFS general substrate transporter like domains"/>
    <property type="match status" value="1"/>
</dbReference>
<evidence type="ECO:0000256" key="1">
    <source>
        <dbReference type="ARBA" id="ARBA00004141"/>
    </source>
</evidence>
<evidence type="ECO:0000256" key="2">
    <source>
        <dbReference type="ARBA" id="ARBA00022692"/>
    </source>
</evidence>
<keyword evidence="6" id="KW-1185">Reference proteome</keyword>
<evidence type="ECO:0000313" key="7">
    <source>
        <dbReference type="WBParaSite" id="EEL_0000071001-mRNA-1"/>
    </source>
</evidence>
<keyword evidence="4 5" id="KW-0472">Membrane</keyword>
<dbReference type="PANTHER" id="PTHR24064">
    <property type="entry name" value="SOLUTE CARRIER FAMILY 22 MEMBER"/>
    <property type="match status" value="1"/>
</dbReference>
<feature type="transmembrane region" description="Helical" evidence="5">
    <location>
        <begin position="220"/>
        <end position="244"/>
    </location>
</feature>